<dbReference type="PANTHER" id="PTHR47027">
    <property type="entry name" value="REVERSE TRANSCRIPTASE DOMAIN-CONTAINING PROTEIN"/>
    <property type="match status" value="1"/>
</dbReference>
<dbReference type="PROSITE" id="PS50878">
    <property type="entry name" value="RT_POL"/>
    <property type="match status" value="1"/>
</dbReference>
<protein>
    <submittedName>
        <fullName evidence="1">Uncharacterized protein</fullName>
    </submittedName>
</protein>
<dbReference type="PANTHER" id="PTHR47027:SF25">
    <property type="entry name" value="REVERSE TRANSCRIPTASE DOMAIN-CONTAINING PROTEIN"/>
    <property type="match status" value="1"/>
</dbReference>
<accession>A0A183LW83</accession>
<organism evidence="1 2">
    <name type="scientific">Schistosoma margrebowiei</name>
    <dbReference type="NCBI Taxonomy" id="48269"/>
    <lineage>
        <taxon>Eukaryota</taxon>
        <taxon>Metazoa</taxon>
        <taxon>Spiralia</taxon>
        <taxon>Lophotrochozoa</taxon>
        <taxon>Platyhelminthes</taxon>
        <taxon>Trematoda</taxon>
        <taxon>Digenea</taxon>
        <taxon>Strigeidida</taxon>
        <taxon>Schistosomatoidea</taxon>
        <taxon>Schistosomatidae</taxon>
        <taxon>Schistosoma</taxon>
    </lineage>
</organism>
<keyword evidence="2" id="KW-1185">Reference proteome</keyword>
<reference evidence="1 2" key="1">
    <citation type="submission" date="2018-11" db="EMBL/GenBank/DDBJ databases">
        <authorList>
            <consortium name="Pathogen Informatics"/>
        </authorList>
    </citation>
    <scope>NUCLEOTIDE SEQUENCE [LARGE SCALE GENOMIC DNA]</scope>
    <source>
        <strain evidence="1 2">Zambia</strain>
    </source>
</reference>
<dbReference type="EMBL" id="UZAI01003397">
    <property type="protein sequence ID" value="VDO79456.1"/>
    <property type="molecule type" value="Genomic_DNA"/>
</dbReference>
<dbReference type="InterPro" id="IPR000477">
    <property type="entry name" value="RT_dom"/>
</dbReference>
<name>A0A183LW83_9TREM</name>
<proteinExistence type="predicted"/>
<dbReference type="Proteomes" id="UP000277204">
    <property type="component" value="Unassembled WGS sequence"/>
</dbReference>
<gene>
    <name evidence="1" type="ORF">SMRZ_LOCUS8058</name>
</gene>
<dbReference type="InterPro" id="IPR045609">
    <property type="entry name" value="DUF6451"/>
</dbReference>
<evidence type="ECO:0000313" key="1">
    <source>
        <dbReference type="EMBL" id="VDO79456.1"/>
    </source>
</evidence>
<dbReference type="Pfam" id="PF20049">
    <property type="entry name" value="DUF6451"/>
    <property type="match status" value="2"/>
</dbReference>
<dbReference type="Pfam" id="PF00078">
    <property type="entry name" value="RVT_1"/>
    <property type="match status" value="1"/>
</dbReference>
<sequence length="579" mass="66463">MRTSTSEGKHGIQWTAQNQLDDLDFTDDLALLSHTHEQMQMKTASVAAVSASVGLSIHKRKIKVLKFKAENSNPITLDDETLEDVESFTYLGSMIDEKGGSDADVKARIGKVRVAFLQLKNIWNSKRLSTNIKVRIFNTNVKAVLVYGDEIWRTTTTTIKNVQVFTNSCLRKILNIHWPDTINSSLLWERTNQLRAEEEIRKRRWKWIGHTSRKSSNCITIQALTWNPEGKRKRGRPKNTLRCILLCRQISKNFHTVPKNEEIRGRTYQIKTLRIIVEQSVEWNLSLYINFIDYEKAFYSVDRRTLWKLLRHYGVPEKIVNIIRNSYDGLHFKVVHGGQLTDAFQVRTRVRQGCLLSPFLFLLVVGWIMKTSTSEGKHGIQWTAQNQLDDLDFADDLALLSHTHEQMQMKTASVAAVSASVGLSIHKGKIKVLKFKTENSNPITLDGETLEDVESFTYLGSIIDEQGGSDADVKARIGKARVAFLQLKNIWNSKRLSTNIKVRIFNTNVKAVLVYGAEIWRSTTTTIKNVQLRAEEEIRKRRWKWIGHTSRKSSNCITRQALTWNSEGKRKRGRPNNTL</sequence>
<dbReference type="AlphaFoldDB" id="A0A183LW83"/>
<evidence type="ECO:0000313" key="2">
    <source>
        <dbReference type="Proteomes" id="UP000277204"/>
    </source>
</evidence>